<protein>
    <submittedName>
        <fullName evidence="1">Uncharacterized protein</fullName>
    </submittedName>
</protein>
<proteinExistence type="predicted"/>
<evidence type="ECO:0000313" key="1">
    <source>
        <dbReference type="EMBL" id="RYC28958.1"/>
    </source>
</evidence>
<dbReference type="EMBL" id="QYBB01000085">
    <property type="protein sequence ID" value="RYC28958.1"/>
    <property type="molecule type" value="Genomic_DNA"/>
</dbReference>
<accession>A0A4Q2U015</accession>
<dbReference type="AlphaFoldDB" id="A0A4Q2U015"/>
<evidence type="ECO:0000313" key="2">
    <source>
        <dbReference type="Proteomes" id="UP000290759"/>
    </source>
</evidence>
<dbReference type="Proteomes" id="UP000290759">
    <property type="component" value="Unassembled WGS sequence"/>
</dbReference>
<reference evidence="1 2" key="1">
    <citation type="submission" date="2018-12" db="EMBL/GenBank/DDBJ databases">
        <authorList>
            <person name="Grouzdev D.S."/>
            <person name="Krutkina M.S."/>
        </authorList>
    </citation>
    <scope>NUCLEOTIDE SEQUENCE [LARGE SCALE GENOMIC DNA]</scope>
    <source>
        <strain evidence="1 2">RmlP026</strain>
    </source>
</reference>
<organism evidence="1 2">
    <name type="scientific">Lichenibacterium minor</name>
    <dbReference type="NCBI Taxonomy" id="2316528"/>
    <lineage>
        <taxon>Bacteria</taxon>
        <taxon>Pseudomonadati</taxon>
        <taxon>Pseudomonadota</taxon>
        <taxon>Alphaproteobacteria</taxon>
        <taxon>Hyphomicrobiales</taxon>
        <taxon>Lichenihabitantaceae</taxon>
        <taxon>Lichenibacterium</taxon>
    </lineage>
</organism>
<keyword evidence="2" id="KW-1185">Reference proteome</keyword>
<comment type="caution">
    <text evidence="1">The sequence shown here is derived from an EMBL/GenBank/DDBJ whole genome shotgun (WGS) entry which is preliminary data.</text>
</comment>
<name>A0A4Q2U015_9HYPH</name>
<sequence>MPSELADVTDELARLTSAVQVLTETLTTQTELLRLLLEAASSDRSGEDTVSMLHVILERLDTLTEFLAQRGTTSAEDPPPRRRR</sequence>
<gene>
    <name evidence="1" type="ORF">D3273_26510</name>
</gene>
<dbReference type="RefSeq" id="WP_129229960.1">
    <property type="nucleotide sequence ID" value="NZ_QYBB01000085.1"/>
</dbReference>
<reference evidence="1 2" key="2">
    <citation type="submission" date="2019-02" db="EMBL/GenBank/DDBJ databases">
        <title>'Lichenibacterium ramalinii' gen. nov. sp. nov., 'Lichenibacterium minor' gen. nov. sp. nov.</title>
        <authorList>
            <person name="Pankratov T."/>
        </authorList>
    </citation>
    <scope>NUCLEOTIDE SEQUENCE [LARGE SCALE GENOMIC DNA]</scope>
    <source>
        <strain evidence="1 2">RmlP026</strain>
    </source>
</reference>